<accession>A0A1E3WN75</accession>
<comment type="caution">
    <text evidence="1">The sequence shown here is derived from an EMBL/GenBank/DDBJ whole genome shotgun (WGS) entry which is preliminary data.</text>
</comment>
<proteinExistence type="predicted"/>
<sequence length="291" mass="32104">MNLQRITTNENTFKLSYDMQETKGHTINAEMLGASIISTSRAINAANRIVNGEDSLIDVQVKAHHEGSFMVEFVTFVGEHAQDILAILGFTVGGVVVGNTVLGAMEQLKDQKIAGQIKQNGASTGQLVLDSGEVVEFTPEVASIITDEKFRKELTHVLYSPIHGKDGAKAIFKDENDNDIAIVMSEDSTSFKPLPRNSLTEEDHETKQVTIHFSQVNFDGPSGWRIKLPNGDVVTAKMKDQSFIDRINKGYAEFNKMKPALISLDKTVKTKPDGTSKTSYTIKEMIRQVND</sequence>
<dbReference type="PATRIC" id="fig|45658.8.peg.1201"/>
<reference evidence="1 2" key="1">
    <citation type="submission" date="2016-08" db="EMBL/GenBank/DDBJ databases">
        <title>Genome sequencing of Vibrio scophthalmi strain FP3289, an isolated from Paralichthys olivaceus.</title>
        <authorList>
            <person name="Han H.-J."/>
        </authorList>
    </citation>
    <scope>NUCLEOTIDE SEQUENCE [LARGE SCALE GENOMIC DNA]</scope>
    <source>
        <strain evidence="1 2">FP3289</strain>
    </source>
</reference>
<protein>
    <submittedName>
        <fullName evidence="1">Uncharacterized protein</fullName>
    </submittedName>
</protein>
<dbReference type="RefSeq" id="WP_069446377.1">
    <property type="nucleotide sequence ID" value="NZ_MDCJ01000002.1"/>
</dbReference>
<dbReference type="AlphaFoldDB" id="A0A1E3WN75"/>
<dbReference type="OrthoDB" id="5678073at2"/>
<dbReference type="EMBL" id="MDCJ01000002">
    <property type="protein sequence ID" value="ODS10947.1"/>
    <property type="molecule type" value="Genomic_DNA"/>
</dbReference>
<organism evidence="1 2">
    <name type="scientific">Vibrio scophthalmi</name>
    <dbReference type="NCBI Taxonomy" id="45658"/>
    <lineage>
        <taxon>Bacteria</taxon>
        <taxon>Pseudomonadati</taxon>
        <taxon>Pseudomonadota</taxon>
        <taxon>Gammaproteobacteria</taxon>
        <taxon>Vibrionales</taxon>
        <taxon>Vibrionaceae</taxon>
        <taxon>Vibrio</taxon>
    </lineage>
</organism>
<evidence type="ECO:0000313" key="2">
    <source>
        <dbReference type="Proteomes" id="UP000095131"/>
    </source>
</evidence>
<gene>
    <name evidence="1" type="ORF">VSF3289_01208</name>
</gene>
<dbReference type="Proteomes" id="UP000095131">
    <property type="component" value="Unassembled WGS sequence"/>
</dbReference>
<evidence type="ECO:0000313" key="1">
    <source>
        <dbReference type="EMBL" id="ODS10947.1"/>
    </source>
</evidence>
<name>A0A1E3WN75_9VIBR</name>